<proteinExistence type="predicted"/>
<gene>
    <name evidence="3" type="ORF">HMPREF1534_00517</name>
</gene>
<dbReference type="GeneID" id="60063415"/>
<dbReference type="InterPro" id="IPR032575">
    <property type="entry name" value="DUF4923"/>
</dbReference>
<dbReference type="eggNOG" id="ENOG5032UZ2">
    <property type="taxonomic scope" value="Bacteria"/>
</dbReference>
<dbReference type="EMBL" id="AQHY01000007">
    <property type="protein sequence ID" value="EOA57750.1"/>
    <property type="molecule type" value="Genomic_DNA"/>
</dbReference>
<sequence>MKKKTLLKSIWILLVMCGVSANAGAQDLKSILSGVAKAVVGNKATTASSVIGTWTYSGPECQFESENLLAKAGGEMAAKEVEEKMIAVYNKVGMNNIRYTFNEDGTYSYQMKKRTVTGSYVFDDAAKTITMTGKLGLKTVAYVTVTGNDMSMVFKADKLMSILKTITGAASKVNSTAATINSVAEAYDGLMLGFELKK</sequence>
<protein>
    <recommendedName>
        <fullName evidence="2">DUF4923 domain-containing protein</fullName>
    </recommendedName>
</protein>
<keyword evidence="4" id="KW-1185">Reference proteome</keyword>
<evidence type="ECO:0000313" key="3">
    <source>
        <dbReference type="EMBL" id="EOA57750.1"/>
    </source>
</evidence>
<feature type="domain" description="DUF4923" evidence="2">
    <location>
        <begin position="32"/>
        <end position="198"/>
    </location>
</feature>
<dbReference type="Proteomes" id="UP000017831">
    <property type="component" value="Unassembled WGS sequence"/>
</dbReference>
<reference evidence="3 4" key="1">
    <citation type="submission" date="2013-04" db="EMBL/GenBank/DDBJ databases">
        <title>The Genome Sequence of Bacteroides massiliensis DSM 17679.</title>
        <authorList>
            <consortium name="The Broad Institute Genomics Platform"/>
            <person name="Earl A."/>
            <person name="Ward D."/>
            <person name="Feldgarden M."/>
            <person name="Gevers D."/>
            <person name="Martens E."/>
            <person name="Fenner L."/>
            <person name="Roux V."/>
            <person name="Mallet M.N."/>
            <person name="Raoult D."/>
            <person name="Walker B."/>
            <person name="Young S."/>
            <person name="Zeng Q."/>
            <person name="Gargeya S."/>
            <person name="Fitzgerald M."/>
            <person name="Haas B."/>
            <person name="Abouelleil A."/>
            <person name="Allen A.W."/>
            <person name="Alvarado L."/>
            <person name="Arachchi H.M."/>
            <person name="Berlin A.M."/>
            <person name="Chapman S.B."/>
            <person name="Gainer-Dewar J."/>
            <person name="Goldberg J."/>
            <person name="Griggs A."/>
            <person name="Gujja S."/>
            <person name="Hansen M."/>
            <person name="Howarth C."/>
            <person name="Imamovic A."/>
            <person name="Ireland A."/>
            <person name="Larimer J."/>
            <person name="McCowan C."/>
            <person name="Murphy C."/>
            <person name="Pearson M."/>
            <person name="Poon T.W."/>
            <person name="Priest M."/>
            <person name="Roberts A."/>
            <person name="Saif S."/>
            <person name="Shea T."/>
            <person name="Sisk P."/>
            <person name="Sykes S."/>
            <person name="Wortman J."/>
            <person name="Nusbaum C."/>
            <person name="Birren B."/>
        </authorList>
    </citation>
    <scope>NUCLEOTIDE SEQUENCE [LARGE SCALE GENOMIC DNA]</scope>
    <source>
        <strain evidence="4">B84634 / Timone 84634 / DSM 17679 / JCM 13223</strain>
    </source>
</reference>
<dbReference type="PATRIC" id="fig|1121098.3.peg.525"/>
<feature type="signal peptide" evidence="1">
    <location>
        <begin position="1"/>
        <end position="25"/>
    </location>
</feature>
<evidence type="ECO:0000259" key="2">
    <source>
        <dbReference type="Pfam" id="PF16270"/>
    </source>
</evidence>
<dbReference type="Pfam" id="PF16270">
    <property type="entry name" value="DUF4923"/>
    <property type="match status" value="1"/>
</dbReference>
<feature type="chain" id="PRO_5004676561" description="DUF4923 domain-containing protein" evidence="1">
    <location>
        <begin position="26"/>
        <end position="198"/>
    </location>
</feature>
<dbReference type="OrthoDB" id="1001469at2"/>
<accession>U6RML1</accession>
<name>U6RML1_9BACT</name>
<comment type="caution">
    <text evidence="3">The sequence shown here is derived from an EMBL/GenBank/DDBJ whole genome shotgun (WGS) entry which is preliminary data.</text>
</comment>
<organism evidence="3 4">
    <name type="scientific">Phocaeicola massiliensis B84634 = Timone 84634 = DSM 17679 = JCM 13223</name>
    <dbReference type="NCBI Taxonomy" id="1121098"/>
    <lineage>
        <taxon>Bacteria</taxon>
        <taxon>Pseudomonadati</taxon>
        <taxon>Bacteroidota</taxon>
        <taxon>Bacteroidia</taxon>
        <taxon>Bacteroidales</taxon>
        <taxon>Bacteroidaceae</taxon>
        <taxon>Phocaeicola</taxon>
    </lineage>
</organism>
<evidence type="ECO:0000313" key="4">
    <source>
        <dbReference type="Proteomes" id="UP000017831"/>
    </source>
</evidence>
<dbReference type="HOGENOM" id="CLU_083301_0_0_10"/>
<dbReference type="AlphaFoldDB" id="U6RML1"/>
<evidence type="ECO:0000256" key="1">
    <source>
        <dbReference type="SAM" id="SignalP"/>
    </source>
</evidence>
<dbReference type="STRING" id="1121098.HMPREF1534_00517"/>
<keyword evidence="1" id="KW-0732">Signal</keyword>
<dbReference type="RefSeq" id="WP_005936703.1">
    <property type="nucleotide sequence ID" value="NZ_KB890320.1"/>
</dbReference>